<proteinExistence type="predicted"/>
<dbReference type="InterPro" id="IPR025319">
    <property type="entry name" value="DUF4224"/>
</dbReference>
<sequence>MDSIVFLTQAEIRQLTGAGTKAGQIANLRRNGIRHTIKANGWPAVLASAVQGSMPESAEKPTWTPRKAG</sequence>
<name>A0AAQ0BWV2_9GAMM</name>
<evidence type="ECO:0000313" key="2">
    <source>
        <dbReference type="EMBL" id="QQE86953.1"/>
    </source>
</evidence>
<gene>
    <name evidence="2" type="ORF">GKQ51_11460</name>
</gene>
<dbReference type="AlphaFoldDB" id="A0AAQ0BWV2"/>
<dbReference type="EMBL" id="CP066310">
    <property type="protein sequence ID" value="QQE86953.1"/>
    <property type="molecule type" value="Genomic_DNA"/>
</dbReference>
<feature type="domain" description="DUF4224" evidence="1">
    <location>
        <begin position="6"/>
        <end position="49"/>
    </location>
</feature>
<organism evidence="2 3">
    <name type="scientific">Azotobacter chroococcum</name>
    <dbReference type="NCBI Taxonomy" id="353"/>
    <lineage>
        <taxon>Bacteria</taxon>
        <taxon>Pseudomonadati</taxon>
        <taxon>Pseudomonadota</taxon>
        <taxon>Gammaproteobacteria</taxon>
        <taxon>Pseudomonadales</taxon>
        <taxon>Pseudomonadaceae</taxon>
        <taxon>Azotobacter</taxon>
    </lineage>
</organism>
<evidence type="ECO:0000259" key="1">
    <source>
        <dbReference type="Pfam" id="PF13986"/>
    </source>
</evidence>
<evidence type="ECO:0000313" key="3">
    <source>
        <dbReference type="Proteomes" id="UP000596192"/>
    </source>
</evidence>
<protein>
    <submittedName>
        <fullName evidence="2">DUF4224 domain-containing protein</fullName>
    </submittedName>
</protein>
<accession>A0AAQ0BWV2</accession>
<dbReference type="Proteomes" id="UP000596192">
    <property type="component" value="Chromosome"/>
</dbReference>
<dbReference type="Pfam" id="PF13986">
    <property type="entry name" value="DUF4224"/>
    <property type="match status" value="1"/>
</dbReference>
<reference evidence="2 3" key="1">
    <citation type="submission" date="2020-12" db="EMBL/GenBank/DDBJ databases">
        <title>Genomic Analysis and Response surface optimization of nitrogen-fixing conditions for A. chroococcum strain HR1, Isolation from rhizosphere soil.</title>
        <authorList>
            <person name="Li J."/>
            <person name="Yang H."/>
            <person name="Liu H."/>
            <person name="Wang C."/>
            <person name="Tian Y."/>
            <person name="Lu X.Y."/>
        </authorList>
    </citation>
    <scope>NUCLEOTIDE SEQUENCE [LARGE SCALE GENOMIC DNA]</scope>
    <source>
        <strain evidence="2 3">HR1</strain>
    </source>
</reference>
<dbReference type="RefSeq" id="WP_082045409.1">
    <property type="nucleotide sequence ID" value="NZ_CP066310.1"/>
</dbReference>